<reference evidence="2" key="1">
    <citation type="submission" date="2011-08" db="EMBL/GenBank/DDBJ databases">
        <authorList>
            <person name="Rombauts S."/>
        </authorList>
    </citation>
    <scope>NUCLEOTIDE SEQUENCE</scope>
    <source>
        <strain evidence="2">London</strain>
    </source>
</reference>
<dbReference type="HOGENOM" id="CLU_2309551_0_0_1"/>
<sequence length="100" mass="11473">MSSIPCATYSASKVHEYVRKDQKGGKKHSMKDINNSGSFTLFADTQDEPQYHYNHKLMNSIWGLYNQYAPEAFQKNQEVYMSYSSVPGMTRNLLVPGTFH</sequence>
<dbReference type="Proteomes" id="UP000015104">
    <property type="component" value="Unassembled WGS sequence"/>
</dbReference>
<dbReference type="EMBL" id="CAEY01000644">
    <property type="status" value="NOT_ANNOTATED_CDS"/>
    <property type="molecule type" value="Genomic_DNA"/>
</dbReference>
<reference evidence="1" key="2">
    <citation type="submission" date="2015-06" db="UniProtKB">
        <authorList>
            <consortium name="EnsemblMetazoa"/>
        </authorList>
    </citation>
    <scope>IDENTIFICATION</scope>
</reference>
<evidence type="ECO:0000313" key="1">
    <source>
        <dbReference type="EnsemblMetazoa" id="tetur24g01840.1"/>
    </source>
</evidence>
<organism evidence="1 2">
    <name type="scientific">Tetranychus urticae</name>
    <name type="common">Two-spotted spider mite</name>
    <dbReference type="NCBI Taxonomy" id="32264"/>
    <lineage>
        <taxon>Eukaryota</taxon>
        <taxon>Metazoa</taxon>
        <taxon>Ecdysozoa</taxon>
        <taxon>Arthropoda</taxon>
        <taxon>Chelicerata</taxon>
        <taxon>Arachnida</taxon>
        <taxon>Acari</taxon>
        <taxon>Acariformes</taxon>
        <taxon>Trombidiformes</taxon>
        <taxon>Prostigmata</taxon>
        <taxon>Eleutherengona</taxon>
        <taxon>Raphignathae</taxon>
        <taxon>Tetranychoidea</taxon>
        <taxon>Tetranychidae</taxon>
        <taxon>Tetranychus</taxon>
    </lineage>
</organism>
<evidence type="ECO:0000313" key="2">
    <source>
        <dbReference type="Proteomes" id="UP000015104"/>
    </source>
</evidence>
<name>T1KWJ3_TETUR</name>
<gene>
    <name evidence="1" type="primary">107367949</name>
</gene>
<protein>
    <submittedName>
        <fullName evidence="1">Uncharacterized protein</fullName>
    </submittedName>
</protein>
<keyword evidence="2" id="KW-1185">Reference proteome</keyword>
<accession>T1KWJ3</accession>
<proteinExistence type="predicted"/>
<dbReference type="OrthoDB" id="6479173at2759"/>
<dbReference type="EnsemblMetazoa" id="tetur24g01840.1">
    <property type="protein sequence ID" value="tetur24g01840.1"/>
    <property type="gene ID" value="tetur24g01840"/>
</dbReference>
<dbReference type="OMA" id="FQKNNEG"/>
<dbReference type="AlphaFoldDB" id="T1KWJ3"/>
<dbReference type="KEGG" id="tut:107367949"/>